<gene>
    <name evidence="1" type="ORF">CSX01_13325</name>
</gene>
<organism evidence="1 2">
    <name type="scientific">Pseudobutyrivibrio ruminis</name>
    <dbReference type="NCBI Taxonomy" id="46206"/>
    <lineage>
        <taxon>Bacteria</taxon>
        <taxon>Bacillati</taxon>
        <taxon>Bacillota</taxon>
        <taxon>Clostridia</taxon>
        <taxon>Lachnospirales</taxon>
        <taxon>Lachnospiraceae</taxon>
        <taxon>Pseudobutyrivibrio</taxon>
    </lineage>
</organism>
<reference evidence="1 2" key="2">
    <citation type="submission" date="2017-10" db="EMBL/GenBank/DDBJ databases">
        <authorList>
            <person name="Banno H."/>
            <person name="Chua N.-H."/>
        </authorList>
    </citation>
    <scope>NUCLEOTIDE SEQUENCE [LARGE SCALE GENOMIC DNA]</scope>
    <source>
        <strain evidence="1 2">JK626</strain>
    </source>
</reference>
<reference evidence="1 2" key="1">
    <citation type="submission" date="2017-10" db="EMBL/GenBank/DDBJ databases">
        <title>Resolving the taxonomy of Roseburia spp., Eubacterium rectale and Agathobacter spp. through phylogenomic analysis.</title>
        <authorList>
            <person name="Sheridan P.O."/>
            <person name="Walker A.W."/>
            <person name="Duncan S.H."/>
            <person name="Scott K.P."/>
            <person name="Toole P.W.O."/>
            <person name="Luis P."/>
            <person name="Flint H.J."/>
        </authorList>
    </citation>
    <scope>NUCLEOTIDE SEQUENCE [LARGE SCALE GENOMIC DNA]</scope>
    <source>
        <strain evidence="1 2">JK626</strain>
    </source>
</reference>
<accession>A0A2G3DSE7</accession>
<sequence>GCGTYVCQFNTNITKCILGKGVYLMSIKYKKIIEEIMGEEAKKRGFSIKSHPKLIATKPLGILERTVDEQSQSLFITEDLIHQGDIYIMFEGKRMTYHYEDE</sequence>
<proteinExistence type="predicted"/>
<evidence type="ECO:0000313" key="1">
    <source>
        <dbReference type="EMBL" id="PHU33813.1"/>
    </source>
</evidence>
<dbReference type="Proteomes" id="UP000225889">
    <property type="component" value="Unassembled WGS sequence"/>
</dbReference>
<evidence type="ECO:0000313" key="2">
    <source>
        <dbReference type="Proteomes" id="UP000225889"/>
    </source>
</evidence>
<feature type="non-terminal residue" evidence="1">
    <location>
        <position position="1"/>
    </location>
</feature>
<dbReference type="EMBL" id="PDYF01000082">
    <property type="protein sequence ID" value="PHU33813.1"/>
    <property type="molecule type" value="Genomic_DNA"/>
</dbReference>
<comment type="caution">
    <text evidence="1">The sequence shown here is derived from an EMBL/GenBank/DDBJ whole genome shotgun (WGS) entry which is preliminary data.</text>
</comment>
<dbReference type="AlphaFoldDB" id="A0A2G3DSE7"/>
<protein>
    <submittedName>
        <fullName evidence="1">Uncharacterized protein</fullName>
    </submittedName>
</protein>
<name>A0A2G3DSE7_9FIRM</name>
<feature type="non-terminal residue" evidence="1">
    <location>
        <position position="102"/>
    </location>
</feature>